<evidence type="ECO:0008006" key="3">
    <source>
        <dbReference type="Google" id="ProtNLM"/>
    </source>
</evidence>
<dbReference type="EMBL" id="CP013389">
    <property type="protein sequence ID" value="AOJ10337.1"/>
    <property type="molecule type" value="Genomic_DNA"/>
</dbReference>
<dbReference type="InterPro" id="IPR022568">
    <property type="entry name" value="DUF2824"/>
</dbReference>
<proteinExistence type="predicted"/>
<evidence type="ECO:0000313" key="1">
    <source>
        <dbReference type="EMBL" id="AOJ10337.1"/>
    </source>
</evidence>
<dbReference type="Proteomes" id="UP000067711">
    <property type="component" value="Chromosome 1"/>
</dbReference>
<organism evidence="1 2">
    <name type="scientific">Burkholderia mayonis</name>
    <dbReference type="NCBI Taxonomy" id="1385591"/>
    <lineage>
        <taxon>Bacteria</taxon>
        <taxon>Pseudomonadati</taxon>
        <taxon>Pseudomonadota</taxon>
        <taxon>Betaproteobacteria</taxon>
        <taxon>Burkholderiales</taxon>
        <taxon>Burkholderiaceae</taxon>
        <taxon>Burkholderia</taxon>
        <taxon>pseudomallei group</taxon>
    </lineage>
</organism>
<name>A0A1B4G331_9BURK</name>
<accession>A0A1B4G331</accession>
<dbReference type="AlphaFoldDB" id="A0A1B4G331"/>
<gene>
    <name evidence="1" type="ORF">WS71_24315</name>
</gene>
<dbReference type="Pfam" id="PF11039">
    <property type="entry name" value="DUF2824"/>
    <property type="match status" value="1"/>
</dbReference>
<dbReference type="RefSeq" id="WP_066489776.1">
    <property type="nucleotide sequence ID" value="NZ_CP013389.1"/>
</dbReference>
<dbReference type="SUPFAM" id="SSF55729">
    <property type="entry name" value="Acyl-CoA N-acyltransferases (Nat)"/>
    <property type="match status" value="1"/>
</dbReference>
<dbReference type="Gene3D" id="3.40.630.30">
    <property type="match status" value="1"/>
</dbReference>
<evidence type="ECO:0000313" key="2">
    <source>
        <dbReference type="Proteomes" id="UP000067711"/>
    </source>
</evidence>
<reference evidence="1 2" key="1">
    <citation type="submission" date="2015-12" db="EMBL/GenBank/DDBJ databases">
        <title>Diversity of Burkholderia near neighbor genomes.</title>
        <authorList>
            <person name="Sahl J."/>
            <person name="Wagner D."/>
            <person name="Keim P."/>
        </authorList>
    </citation>
    <scope>NUCLEOTIDE SEQUENCE [LARGE SCALE GENOMIC DNA]</scope>
    <source>
        <strain evidence="1 2">BDU8</strain>
    </source>
</reference>
<dbReference type="InterPro" id="IPR016181">
    <property type="entry name" value="Acyl_CoA_acyltransferase"/>
</dbReference>
<protein>
    <recommendedName>
        <fullName evidence="3">N-acetyltransferase domain-containing protein</fullName>
    </recommendedName>
</protein>
<sequence>MVEGLFDVELIESVYAIPSIRDRIQHDHWKPTYIANPAVGYLGAWHEGEFCGFFMVREKSRLDIEIHACLLPRATLYSRVLGVEVLEKVFNASSARRVSAPIISDLVSAQNYVRKLGFRQEGVLREACMRNGRALDVILFGMTRTDYAESIRCHSSERQSAA</sequence>